<dbReference type="Gene3D" id="3.90.1200.10">
    <property type="match status" value="1"/>
</dbReference>
<sequence length="300" mass="34803">MEWHFYFFTNPTFPGFITGISLFFHRCEVDLLNLKVNMLEDILGKGWEIMPAGGATGEAFYAKYQEQSLFLKRNSSPFLAVLSAEGIVPKLVWTKRLENGDTITAQQWVEGRELKPYEMEEERVAKMLKKIHDSKPLLTMLQRLGLESMKPENMLHDLKCGAKGEWPDAPGVLDALEFLEREQPNVAYGDCVVCHGDINHNNWLLSNENELFLIDWDGPLIGDPAMDIGMLLYAYIPPENWERWLLQYGTKMTASLSLRMKWHTIYQAIVMICWHKEKGRYEEMQRWLDFLQNVHGGVKK</sequence>
<dbReference type="InterPro" id="IPR002575">
    <property type="entry name" value="Aminoglycoside_PTrfase"/>
</dbReference>
<feature type="domain" description="Aminoglycoside phosphotransferase" evidence="1">
    <location>
        <begin position="52"/>
        <end position="249"/>
    </location>
</feature>
<dbReference type="InterPro" id="IPR011009">
    <property type="entry name" value="Kinase-like_dom_sf"/>
</dbReference>
<dbReference type="Proteomes" id="UP000070376">
    <property type="component" value="Unassembled WGS sequence"/>
</dbReference>
<dbReference type="Pfam" id="PF01636">
    <property type="entry name" value="APH"/>
    <property type="match status" value="1"/>
</dbReference>
<name>A0A133KT72_HEYCO</name>
<dbReference type="AlphaFoldDB" id="A0A133KT72"/>
<proteinExistence type="predicted"/>
<organism evidence="2 3">
    <name type="scientific">Heyndrickxia coagulans</name>
    <name type="common">Weizmannia coagulans</name>
    <dbReference type="NCBI Taxonomy" id="1398"/>
    <lineage>
        <taxon>Bacteria</taxon>
        <taxon>Bacillati</taxon>
        <taxon>Bacillota</taxon>
        <taxon>Bacilli</taxon>
        <taxon>Bacillales</taxon>
        <taxon>Bacillaceae</taxon>
        <taxon>Heyndrickxia</taxon>
    </lineage>
</organism>
<keyword evidence="2" id="KW-0808">Transferase</keyword>
<evidence type="ECO:0000313" key="3">
    <source>
        <dbReference type="Proteomes" id="UP000070376"/>
    </source>
</evidence>
<evidence type="ECO:0000259" key="1">
    <source>
        <dbReference type="Pfam" id="PF01636"/>
    </source>
</evidence>
<gene>
    <name evidence="2" type="ORF">HMPREF3213_01541</name>
</gene>
<dbReference type="PANTHER" id="PTHR40086">
    <property type="entry name" value="PHOSPHOTRANSFERASE YTMP-RELATED"/>
    <property type="match status" value="1"/>
</dbReference>
<dbReference type="SUPFAM" id="SSF56112">
    <property type="entry name" value="Protein kinase-like (PK-like)"/>
    <property type="match status" value="1"/>
</dbReference>
<protein>
    <submittedName>
        <fullName evidence="2">Phosphotransferase enzyme family protein</fullName>
    </submittedName>
</protein>
<dbReference type="EMBL" id="LRPN01000048">
    <property type="protein sequence ID" value="KWZ82781.1"/>
    <property type="molecule type" value="Genomic_DNA"/>
</dbReference>
<evidence type="ECO:0000313" key="2">
    <source>
        <dbReference type="EMBL" id="KWZ82781.1"/>
    </source>
</evidence>
<accession>A0A133KT72</accession>
<dbReference type="PATRIC" id="fig|1398.22.peg.1548"/>
<comment type="caution">
    <text evidence="2">The sequence shown here is derived from an EMBL/GenBank/DDBJ whole genome shotgun (WGS) entry which is preliminary data.</text>
</comment>
<reference evidence="3" key="1">
    <citation type="submission" date="2016-01" db="EMBL/GenBank/DDBJ databases">
        <authorList>
            <person name="Mitreva M."/>
            <person name="Pepin K.H."/>
            <person name="Mihindukulasuriya K.A."/>
            <person name="Fulton R."/>
            <person name="Fronick C."/>
            <person name="O'Laughlin M."/>
            <person name="Miner T."/>
            <person name="Herter B."/>
            <person name="Rosa B.A."/>
            <person name="Cordes M."/>
            <person name="Tomlinson C."/>
            <person name="Wollam A."/>
            <person name="Palsikar V.B."/>
            <person name="Mardis E.R."/>
            <person name="Wilson R.K."/>
        </authorList>
    </citation>
    <scope>NUCLEOTIDE SEQUENCE [LARGE SCALE GENOMIC DNA]</scope>
    <source>
        <strain evidence="3">GED7749B</strain>
    </source>
</reference>
<dbReference type="InterPro" id="IPR052077">
    <property type="entry name" value="CcrZ_PhaseVar_Mediator"/>
</dbReference>
<dbReference type="GO" id="GO:0016740">
    <property type="term" value="F:transferase activity"/>
    <property type="evidence" value="ECO:0007669"/>
    <property type="project" value="UniProtKB-KW"/>
</dbReference>
<dbReference type="PANTHER" id="PTHR40086:SF1">
    <property type="entry name" value="CELL CYCLE REGULATOR CCRZ"/>
    <property type="match status" value="1"/>
</dbReference>